<dbReference type="InterPro" id="IPR050730">
    <property type="entry name" value="UBX_domain-protein"/>
</dbReference>
<dbReference type="SUPFAM" id="SSF46934">
    <property type="entry name" value="UBA-like"/>
    <property type="match status" value="1"/>
</dbReference>
<sequence length="437" mass="47725">MGDAEKAQTLQTFFDVTSANEEDALQILEATNWQLDDAVQLFFAGGISSASERPSNPVAPVQAAPGPSERPTEQYDEDGVRAPLPTRREALYDDAYARPMYGQGMAQHADRAPPPARVDAFRNFREEGQMQLGEGAGPTGLAKLYEPPLEVMFKGSFEQAKAQAVEQGRWLLVNVQSRTEFPSYMLNRDTWAQDTVKDTLKSNFVFWQVYDDTEEGSKVLTYYQLFQAPVILVLDPLTGQKRHVWKGFVEHERLVEDLVPFMDRGPMEPQAPTKRPRQSGGSVPVESAPPRAAPQEESEEEMLQRALAASLEDTGRPSASEAAPPTSAKGKEKVEEEEPPVASVSWPPLPDEPSASDSDSTRVAFRLPDGQRQQRRFRKSESLAVLGAFVAGHVSEAAAGRAFKMAVMGAGPIDLRSDASVGSAGVGGSMLAVTWDS</sequence>
<dbReference type="PANTHER" id="PTHR23322:SF6">
    <property type="entry name" value="UBX DOMAIN-CONTAINING PROTEIN 7"/>
    <property type="match status" value="1"/>
</dbReference>
<dbReference type="InterPro" id="IPR036249">
    <property type="entry name" value="Thioredoxin-like_sf"/>
</dbReference>
<dbReference type="InterPro" id="IPR009060">
    <property type="entry name" value="UBA-like_sf"/>
</dbReference>
<feature type="region of interest" description="Disordered" evidence="1">
    <location>
        <begin position="49"/>
        <end position="80"/>
    </location>
</feature>
<dbReference type="Pfam" id="PF00789">
    <property type="entry name" value="UBX"/>
    <property type="match status" value="1"/>
</dbReference>
<keyword evidence="4" id="KW-1185">Reference proteome</keyword>
<reference evidence="3 4" key="1">
    <citation type="journal article" date="2014" name="Nat. Commun.">
        <title>Klebsormidium flaccidum genome reveals primary factors for plant terrestrial adaptation.</title>
        <authorList>
            <person name="Hori K."/>
            <person name="Maruyama F."/>
            <person name="Fujisawa T."/>
            <person name="Togashi T."/>
            <person name="Yamamoto N."/>
            <person name="Seo M."/>
            <person name="Sato S."/>
            <person name="Yamada T."/>
            <person name="Mori H."/>
            <person name="Tajima N."/>
            <person name="Moriyama T."/>
            <person name="Ikeuchi M."/>
            <person name="Watanabe M."/>
            <person name="Wada H."/>
            <person name="Kobayashi K."/>
            <person name="Saito M."/>
            <person name="Masuda T."/>
            <person name="Sasaki-Sekimoto Y."/>
            <person name="Mashiguchi K."/>
            <person name="Awai K."/>
            <person name="Shimojima M."/>
            <person name="Masuda S."/>
            <person name="Iwai M."/>
            <person name="Nobusawa T."/>
            <person name="Narise T."/>
            <person name="Kondo S."/>
            <person name="Saito H."/>
            <person name="Sato R."/>
            <person name="Murakawa M."/>
            <person name="Ihara Y."/>
            <person name="Oshima-Yamada Y."/>
            <person name="Ohtaka K."/>
            <person name="Satoh M."/>
            <person name="Sonobe K."/>
            <person name="Ishii M."/>
            <person name="Ohtani R."/>
            <person name="Kanamori-Sato M."/>
            <person name="Honoki R."/>
            <person name="Miyazaki D."/>
            <person name="Mochizuki H."/>
            <person name="Umetsu J."/>
            <person name="Higashi K."/>
            <person name="Shibata D."/>
            <person name="Kamiya Y."/>
            <person name="Sato N."/>
            <person name="Nakamura Y."/>
            <person name="Tabata S."/>
            <person name="Ida S."/>
            <person name="Kurokawa K."/>
            <person name="Ohta H."/>
        </authorList>
    </citation>
    <scope>NUCLEOTIDE SEQUENCE [LARGE SCALE GENOMIC DNA]</scope>
    <source>
        <strain evidence="3 4">NIES-2285</strain>
    </source>
</reference>
<dbReference type="AlphaFoldDB" id="A0A1Y1IIY9"/>
<feature type="region of interest" description="Disordered" evidence="1">
    <location>
        <begin position="260"/>
        <end position="362"/>
    </location>
</feature>
<dbReference type="OMA" id="PAIFDCQ"/>
<protein>
    <submittedName>
        <fullName evidence="3">UBX domain-containing protein</fullName>
    </submittedName>
</protein>
<organism evidence="3 4">
    <name type="scientific">Klebsormidium nitens</name>
    <name type="common">Green alga</name>
    <name type="synonym">Ulothrix nitens</name>
    <dbReference type="NCBI Taxonomy" id="105231"/>
    <lineage>
        <taxon>Eukaryota</taxon>
        <taxon>Viridiplantae</taxon>
        <taxon>Streptophyta</taxon>
        <taxon>Klebsormidiophyceae</taxon>
        <taxon>Klebsormidiales</taxon>
        <taxon>Klebsormidiaceae</taxon>
        <taxon>Klebsormidium</taxon>
    </lineage>
</organism>
<dbReference type="Gene3D" id="3.10.20.90">
    <property type="entry name" value="Phosphatidylinositol 3-kinase Catalytic Subunit, Chain A, domain 1"/>
    <property type="match status" value="1"/>
</dbReference>
<dbReference type="InterPro" id="IPR001012">
    <property type="entry name" value="UBX_dom"/>
</dbReference>
<feature type="domain" description="UBX" evidence="2">
    <location>
        <begin position="356"/>
        <end position="405"/>
    </location>
</feature>
<dbReference type="Pfam" id="PF14555">
    <property type="entry name" value="UBA_4"/>
    <property type="match status" value="1"/>
</dbReference>
<dbReference type="SUPFAM" id="SSF54236">
    <property type="entry name" value="Ubiquitin-like"/>
    <property type="match status" value="1"/>
</dbReference>
<dbReference type="SUPFAM" id="SSF52833">
    <property type="entry name" value="Thioredoxin-like"/>
    <property type="match status" value="1"/>
</dbReference>
<dbReference type="OrthoDB" id="270602at2759"/>
<dbReference type="PANTHER" id="PTHR23322">
    <property type="entry name" value="FAS-ASSOCIATED PROTEIN"/>
    <property type="match status" value="1"/>
</dbReference>
<accession>A0A1Y1IIY9</accession>
<gene>
    <name evidence="3" type="ORF">KFL_004460010</name>
</gene>
<dbReference type="InterPro" id="IPR003903">
    <property type="entry name" value="UIM_dom"/>
</dbReference>
<dbReference type="GO" id="GO:0005634">
    <property type="term" value="C:nucleus"/>
    <property type="evidence" value="ECO:0000318"/>
    <property type="project" value="GO_Central"/>
</dbReference>
<dbReference type="CDD" id="cd14273">
    <property type="entry name" value="UBA_TAP-C_like"/>
    <property type="match status" value="1"/>
</dbReference>
<dbReference type="InterPro" id="IPR006577">
    <property type="entry name" value="UAS"/>
</dbReference>
<dbReference type="CDD" id="cd02958">
    <property type="entry name" value="UAS"/>
    <property type="match status" value="1"/>
</dbReference>
<dbReference type="GO" id="GO:0043161">
    <property type="term" value="P:proteasome-mediated ubiquitin-dependent protein catabolic process"/>
    <property type="evidence" value="ECO:0000318"/>
    <property type="project" value="GO_Central"/>
</dbReference>
<dbReference type="Gene3D" id="1.10.8.10">
    <property type="entry name" value="DNA helicase RuvA subunit, C-terminal domain"/>
    <property type="match status" value="1"/>
</dbReference>
<dbReference type="SMART" id="SM00594">
    <property type="entry name" value="UAS"/>
    <property type="match status" value="1"/>
</dbReference>
<dbReference type="PROSITE" id="PS50033">
    <property type="entry name" value="UBX"/>
    <property type="match status" value="1"/>
</dbReference>
<proteinExistence type="predicted"/>
<dbReference type="InterPro" id="IPR029071">
    <property type="entry name" value="Ubiquitin-like_domsf"/>
</dbReference>
<dbReference type="STRING" id="105231.A0A1Y1IIY9"/>
<feature type="compositionally biased region" description="Low complexity" evidence="1">
    <location>
        <begin position="317"/>
        <end position="328"/>
    </location>
</feature>
<dbReference type="Gene3D" id="3.40.30.10">
    <property type="entry name" value="Glutaredoxin"/>
    <property type="match status" value="1"/>
</dbReference>
<dbReference type="Proteomes" id="UP000054558">
    <property type="component" value="Unassembled WGS sequence"/>
</dbReference>
<dbReference type="PROSITE" id="PS50330">
    <property type="entry name" value="UIM"/>
    <property type="match status" value="1"/>
</dbReference>
<dbReference type="EMBL" id="DF237395">
    <property type="protein sequence ID" value="GAQ88627.1"/>
    <property type="molecule type" value="Genomic_DNA"/>
</dbReference>
<dbReference type="Pfam" id="PF13899">
    <property type="entry name" value="Thioredoxin_7"/>
    <property type="match status" value="1"/>
</dbReference>
<evidence type="ECO:0000313" key="3">
    <source>
        <dbReference type="EMBL" id="GAQ88627.1"/>
    </source>
</evidence>
<evidence type="ECO:0000313" key="4">
    <source>
        <dbReference type="Proteomes" id="UP000054558"/>
    </source>
</evidence>
<dbReference type="GO" id="GO:0043130">
    <property type="term" value="F:ubiquitin binding"/>
    <property type="evidence" value="ECO:0000318"/>
    <property type="project" value="GO_Central"/>
</dbReference>
<evidence type="ECO:0000256" key="1">
    <source>
        <dbReference type="SAM" id="MobiDB-lite"/>
    </source>
</evidence>
<evidence type="ECO:0000259" key="2">
    <source>
        <dbReference type="PROSITE" id="PS50033"/>
    </source>
</evidence>
<name>A0A1Y1IIY9_KLENI</name>